<evidence type="ECO:0000256" key="3">
    <source>
        <dbReference type="ARBA" id="ARBA00023295"/>
    </source>
</evidence>
<evidence type="ECO:0000256" key="2">
    <source>
        <dbReference type="ARBA" id="ARBA00022801"/>
    </source>
</evidence>
<evidence type="ECO:0000313" key="8">
    <source>
        <dbReference type="EMBL" id="KAK1669521.1"/>
    </source>
</evidence>
<protein>
    <recommendedName>
        <fullName evidence="1">chitinase</fullName>
        <ecNumber evidence="1">3.2.1.14</ecNumber>
    </recommendedName>
</protein>
<dbReference type="InterPro" id="IPR001579">
    <property type="entry name" value="Glyco_hydro_18_chit_AS"/>
</dbReference>
<dbReference type="PROSITE" id="PS51910">
    <property type="entry name" value="GH18_2"/>
    <property type="match status" value="1"/>
</dbReference>
<dbReference type="Gene3D" id="3.20.20.80">
    <property type="entry name" value="Glycosidases"/>
    <property type="match status" value="1"/>
</dbReference>
<accession>A0AAD8WPA0</accession>
<keyword evidence="3 4" id="KW-0326">Glycosidase</keyword>
<feature type="domain" description="GH18" evidence="6">
    <location>
        <begin position="1"/>
        <end position="194"/>
    </location>
</feature>
<dbReference type="SUPFAM" id="SSF51445">
    <property type="entry name" value="(Trans)glycosidases"/>
    <property type="match status" value="1"/>
</dbReference>
<evidence type="ECO:0000256" key="5">
    <source>
        <dbReference type="RuleBase" id="RU004453"/>
    </source>
</evidence>
<dbReference type="GO" id="GO:0008843">
    <property type="term" value="F:endochitinase activity"/>
    <property type="evidence" value="ECO:0007669"/>
    <property type="project" value="UniProtKB-EC"/>
</dbReference>
<keyword evidence="2 4" id="KW-0378">Hydrolase</keyword>
<dbReference type="PANTHER" id="PTHR45708">
    <property type="entry name" value="ENDOCHITINASE"/>
    <property type="match status" value="1"/>
</dbReference>
<evidence type="ECO:0000259" key="6">
    <source>
        <dbReference type="PROSITE" id="PS51910"/>
    </source>
</evidence>
<reference evidence="8" key="1">
    <citation type="submission" date="2023-07" db="EMBL/GenBank/DDBJ databases">
        <title>A chromosome-level genome assembly of Lolium multiflorum.</title>
        <authorList>
            <person name="Chen Y."/>
            <person name="Copetti D."/>
            <person name="Kolliker R."/>
            <person name="Studer B."/>
        </authorList>
    </citation>
    <scope>NUCLEOTIDE SEQUENCE</scope>
    <source>
        <strain evidence="8">02402/16</strain>
        <tissue evidence="8">Leaf</tissue>
    </source>
</reference>
<evidence type="ECO:0000313" key="7">
    <source>
        <dbReference type="EMBL" id="KAK1600810.1"/>
    </source>
</evidence>
<proteinExistence type="inferred from homology"/>
<dbReference type="GO" id="GO:0005975">
    <property type="term" value="P:carbohydrate metabolic process"/>
    <property type="evidence" value="ECO:0007669"/>
    <property type="project" value="InterPro"/>
</dbReference>
<dbReference type="PANTHER" id="PTHR45708:SF8">
    <property type="entry name" value="CHITINASE"/>
    <property type="match status" value="1"/>
</dbReference>
<dbReference type="PROSITE" id="PS01095">
    <property type="entry name" value="GH18_1"/>
    <property type="match status" value="1"/>
</dbReference>
<dbReference type="Proteomes" id="UP001231189">
    <property type="component" value="Unassembled WGS sequence"/>
</dbReference>
<dbReference type="EMBL" id="JAUUTY010000003">
    <property type="protein sequence ID" value="KAK1669521.1"/>
    <property type="molecule type" value="Genomic_DNA"/>
</dbReference>
<dbReference type="InterPro" id="IPR001223">
    <property type="entry name" value="Glyco_hydro18_cat"/>
</dbReference>
<evidence type="ECO:0000256" key="4">
    <source>
        <dbReference type="RuleBase" id="RU000489"/>
    </source>
</evidence>
<dbReference type="AlphaFoldDB" id="A0AAD8WPA0"/>
<gene>
    <name evidence="7" type="ORF">QYE76_000035</name>
    <name evidence="8" type="ORF">QYE76_057680</name>
</gene>
<name>A0AAD8WPA0_LOLMU</name>
<dbReference type="Pfam" id="PF00704">
    <property type="entry name" value="Glyco_hydro_18"/>
    <property type="match status" value="1"/>
</dbReference>
<dbReference type="InterPro" id="IPR050542">
    <property type="entry name" value="Glycosyl_Hydrlase18_Chitinase"/>
</dbReference>
<organism evidence="8 9">
    <name type="scientific">Lolium multiflorum</name>
    <name type="common">Italian ryegrass</name>
    <name type="synonym">Lolium perenne subsp. multiflorum</name>
    <dbReference type="NCBI Taxonomy" id="4521"/>
    <lineage>
        <taxon>Eukaryota</taxon>
        <taxon>Viridiplantae</taxon>
        <taxon>Streptophyta</taxon>
        <taxon>Embryophyta</taxon>
        <taxon>Tracheophyta</taxon>
        <taxon>Spermatophyta</taxon>
        <taxon>Magnoliopsida</taxon>
        <taxon>Liliopsida</taxon>
        <taxon>Poales</taxon>
        <taxon>Poaceae</taxon>
        <taxon>BOP clade</taxon>
        <taxon>Pooideae</taxon>
        <taxon>Poodae</taxon>
        <taxon>Poeae</taxon>
        <taxon>Poeae Chloroplast Group 2 (Poeae type)</taxon>
        <taxon>Loliodinae</taxon>
        <taxon>Loliinae</taxon>
        <taxon>Lolium</taxon>
    </lineage>
</organism>
<keyword evidence="9" id="KW-1185">Reference proteome</keyword>
<dbReference type="EMBL" id="JAUUTY010000561">
    <property type="protein sequence ID" value="KAK1600810.1"/>
    <property type="molecule type" value="Genomic_DNA"/>
</dbReference>
<dbReference type="InterPro" id="IPR017853">
    <property type="entry name" value="GH"/>
</dbReference>
<sequence length="194" mass="21294">MYLWNNFLGGTSSSHPLGDAILDGIDFDIEIGGAKFWNNLATDLKKFGKNGGKTVLLSAAPQCPFPDEWDGGAINTGLFDYVWVQFYNNQECQFDAGHGAFMDAWNKWVSVPAGKIFLGQQIAIQHRHDGSKEKGRVLRLHCAQNGWISSVHRRKVDPVDVSQVQLRPAGRALLLSLDGGPNALLAEDVATDSR</sequence>
<comment type="caution">
    <text evidence="8">The sequence shown here is derived from an EMBL/GenBank/DDBJ whole genome shotgun (WGS) entry which is preliminary data.</text>
</comment>
<comment type="similarity">
    <text evidence="5">Belongs to the glycosyl hydrolase 18 family.</text>
</comment>
<evidence type="ECO:0000256" key="1">
    <source>
        <dbReference type="ARBA" id="ARBA00012729"/>
    </source>
</evidence>
<dbReference type="EC" id="3.2.1.14" evidence="1"/>
<evidence type="ECO:0000313" key="9">
    <source>
        <dbReference type="Proteomes" id="UP001231189"/>
    </source>
</evidence>
<dbReference type="GO" id="GO:0005576">
    <property type="term" value="C:extracellular region"/>
    <property type="evidence" value="ECO:0007669"/>
    <property type="project" value="TreeGrafter"/>
</dbReference>